<evidence type="ECO:0000256" key="4">
    <source>
        <dbReference type="SAM" id="MobiDB-lite"/>
    </source>
</evidence>
<dbReference type="PANTHER" id="PTHR47894:SF1">
    <property type="entry name" value="HTH-TYPE TRANSCRIPTIONAL REGULATOR VQSM"/>
    <property type="match status" value="1"/>
</dbReference>
<evidence type="ECO:0000256" key="1">
    <source>
        <dbReference type="ARBA" id="ARBA00023015"/>
    </source>
</evidence>
<keyword evidence="2" id="KW-0238">DNA-binding</keyword>
<feature type="region of interest" description="Disordered" evidence="4">
    <location>
        <begin position="1"/>
        <end position="26"/>
    </location>
</feature>
<sequence>MILMSSSSAETLYGSPGTKQSSSDTPSQTLFGLRALLIEFADQGVSNAQLLADSGLTPHQLSDPQFLISRNQRLLIYRNAQRLTTRSDVALTAGARQRISDFCVFGFAMASCPTLGSALDLGFRYLPRIGHLLQFSSHVEGDLGILSSHNPWSLGDDLPFATEIWRSSINRLLGQILEAPFPSVRMLFPYPAPSHWRAYEQTFGCPVEFDAGVDEWHYDARAQDQELPNANPMAVQIFQTFWKQLLIEDVDYQNLIPSITTILMSQHGNCKNIDSLAERFGISVRTLHRRLAAEGVTYQSIVDDVRRRLALRYLEQTSMTTDQIAERVGFSDAANFRKAFKRWTGRTSGEMRRPQP</sequence>
<evidence type="ECO:0000256" key="3">
    <source>
        <dbReference type="ARBA" id="ARBA00023163"/>
    </source>
</evidence>
<name>A0A0N8NY64_PSEFL</name>
<dbReference type="RefSeq" id="WP_419188594.1">
    <property type="nucleotide sequence ID" value="NZ_LJXB01000031.1"/>
</dbReference>
<dbReference type="GO" id="GO:0003700">
    <property type="term" value="F:DNA-binding transcription factor activity"/>
    <property type="evidence" value="ECO:0007669"/>
    <property type="project" value="InterPro"/>
</dbReference>
<protein>
    <submittedName>
        <fullName evidence="6">Helix-turn-helix domain protein</fullName>
    </submittedName>
</protein>
<proteinExistence type="predicted"/>
<dbReference type="PANTHER" id="PTHR47894">
    <property type="entry name" value="HTH-TYPE TRANSCRIPTIONAL REGULATOR GADX"/>
    <property type="match status" value="1"/>
</dbReference>
<dbReference type="InterPro" id="IPR009057">
    <property type="entry name" value="Homeodomain-like_sf"/>
</dbReference>
<dbReference type="Pfam" id="PF12833">
    <property type="entry name" value="HTH_18"/>
    <property type="match status" value="1"/>
</dbReference>
<dbReference type="GO" id="GO:0005829">
    <property type="term" value="C:cytosol"/>
    <property type="evidence" value="ECO:0007669"/>
    <property type="project" value="TreeGrafter"/>
</dbReference>
<feature type="domain" description="HTH araC/xylS-type" evidence="5">
    <location>
        <begin position="253"/>
        <end position="354"/>
    </location>
</feature>
<dbReference type="PROSITE" id="PS01124">
    <property type="entry name" value="HTH_ARAC_FAMILY_2"/>
    <property type="match status" value="1"/>
</dbReference>
<dbReference type="GO" id="GO:0000976">
    <property type="term" value="F:transcription cis-regulatory region binding"/>
    <property type="evidence" value="ECO:0007669"/>
    <property type="project" value="TreeGrafter"/>
</dbReference>
<dbReference type="InterPro" id="IPR032687">
    <property type="entry name" value="AraC-type_N"/>
</dbReference>
<dbReference type="Gene3D" id="1.10.10.60">
    <property type="entry name" value="Homeodomain-like"/>
    <property type="match status" value="1"/>
</dbReference>
<dbReference type="AlphaFoldDB" id="A0A0N8NY64"/>
<feature type="compositionally biased region" description="Polar residues" evidence="4">
    <location>
        <begin position="17"/>
        <end position="26"/>
    </location>
</feature>
<dbReference type="Pfam" id="PF12625">
    <property type="entry name" value="Arabinose_bd"/>
    <property type="match status" value="1"/>
</dbReference>
<organism evidence="6 7">
    <name type="scientific">Pseudomonas fluorescens</name>
    <dbReference type="NCBI Taxonomy" id="294"/>
    <lineage>
        <taxon>Bacteria</taxon>
        <taxon>Pseudomonadati</taxon>
        <taxon>Pseudomonadota</taxon>
        <taxon>Gammaproteobacteria</taxon>
        <taxon>Pseudomonadales</taxon>
        <taxon>Pseudomonadaceae</taxon>
        <taxon>Pseudomonas</taxon>
    </lineage>
</organism>
<keyword evidence="1" id="KW-0805">Transcription regulation</keyword>
<evidence type="ECO:0000313" key="7">
    <source>
        <dbReference type="Proteomes" id="UP000050349"/>
    </source>
</evidence>
<feature type="compositionally biased region" description="Polar residues" evidence="4">
    <location>
        <begin position="1"/>
        <end position="10"/>
    </location>
</feature>
<dbReference type="PATRIC" id="fig|294.162.peg.88"/>
<reference evidence="6 7" key="1">
    <citation type="submission" date="2015-09" db="EMBL/GenBank/DDBJ databases">
        <authorList>
            <consortium name="Swine Surveillance"/>
        </authorList>
    </citation>
    <scope>NUCLEOTIDE SEQUENCE [LARGE SCALE GENOMIC DNA]</scope>
    <source>
        <strain evidence="6 7">S613</strain>
    </source>
</reference>
<dbReference type="Proteomes" id="UP000050349">
    <property type="component" value="Unassembled WGS sequence"/>
</dbReference>
<comment type="caution">
    <text evidence="6">The sequence shown here is derived from an EMBL/GenBank/DDBJ whole genome shotgun (WGS) entry which is preliminary data.</text>
</comment>
<dbReference type="EMBL" id="LJXB01000031">
    <property type="protein sequence ID" value="KPU62129.1"/>
    <property type="molecule type" value="Genomic_DNA"/>
</dbReference>
<evidence type="ECO:0000259" key="5">
    <source>
        <dbReference type="PROSITE" id="PS01124"/>
    </source>
</evidence>
<evidence type="ECO:0000256" key="2">
    <source>
        <dbReference type="ARBA" id="ARBA00023125"/>
    </source>
</evidence>
<dbReference type="SMART" id="SM00342">
    <property type="entry name" value="HTH_ARAC"/>
    <property type="match status" value="1"/>
</dbReference>
<evidence type="ECO:0000313" key="6">
    <source>
        <dbReference type="EMBL" id="KPU62129.1"/>
    </source>
</evidence>
<dbReference type="InterPro" id="IPR018060">
    <property type="entry name" value="HTH_AraC"/>
</dbReference>
<keyword evidence="3" id="KW-0804">Transcription</keyword>
<gene>
    <name evidence="6" type="ORF">AN403_6165</name>
</gene>
<dbReference type="SUPFAM" id="SSF46689">
    <property type="entry name" value="Homeodomain-like"/>
    <property type="match status" value="1"/>
</dbReference>
<accession>A0A0N8NY64</accession>